<gene>
    <name evidence="2" type="ORF">SCARUB_02695</name>
</gene>
<name>A0A1E3X973_9BACT</name>
<comment type="caution">
    <text evidence="2">The sequence shown here is derived from an EMBL/GenBank/DDBJ whole genome shotgun (WGS) entry which is preliminary data.</text>
</comment>
<sequence>MILASNKNKLDKADLKLSALLVNVTEVIPIIILIKTMKMHMVSITFRVFRFFKGYGYEDKKYPNIYRTGLYFYNAKYD</sequence>
<evidence type="ECO:0000313" key="3">
    <source>
        <dbReference type="Proteomes" id="UP000094056"/>
    </source>
</evidence>
<organism evidence="2 3">
    <name type="scientific">Candidatus Scalindua rubra</name>
    <dbReference type="NCBI Taxonomy" id="1872076"/>
    <lineage>
        <taxon>Bacteria</taxon>
        <taxon>Pseudomonadati</taxon>
        <taxon>Planctomycetota</taxon>
        <taxon>Candidatus Brocadiia</taxon>
        <taxon>Candidatus Brocadiales</taxon>
        <taxon>Candidatus Scalinduaceae</taxon>
        <taxon>Candidatus Scalindua</taxon>
    </lineage>
</organism>
<reference evidence="2 3" key="1">
    <citation type="submission" date="2016-07" db="EMBL/GenBank/DDBJ databases">
        <title>Draft genome of Scalindua rubra, obtained from a brine-seawater interface in the Red Sea, sheds light on salt adaptation in anammox bacteria.</title>
        <authorList>
            <person name="Speth D.R."/>
            <person name="Lagkouvardos I."/>
            <person name="Wang Y."/>
            <person name="Qian P.-Y."/>
            <person name="Dutilh B.E."/>
            <person name="Jetten M.S."/>
        </authorList>
    </citation>
    <scope>NUCLEOTIDE SEQUENCE [LARGE SCALE GENOMIC DNA]</scope>
    <source>
        <strain evidence="2">BSI-1</strain>
    </source>
</reference>
<evidence type="ECO:0000313" key="2">
    <source>
        <dbReference type="EMBL" id="ODS32176.1"/>
    </source>
</evidence>
<evidence type="ECO:0000256" key="1">
    <source>
        <dbReference type="SAM" id="Phobius"/>
    </source>
</evidence>
<keyword evidence="1" id="KW-0812">Transmembrane</keyword>
<accession>A0A1E3X973</accession>
<feature type="transmembrane region" description="Helical" evidence="1">
    <location>
        <begin position="15"/>
        <end position="34"/>
    </location>
</feature>
<keyword evidence="1" id="KW-1133">Transmembrane helix</keyword>
<dbReference type="Proteomes" id="UP000094056">
    <property type="component" value="Unassembled WGS sequence"/>
</dbReference>
<dbReference type="AlphaFoldDB" id="A0A1E3X973"/>
<proteinExistence type="predicted"/>
<dbReference type="EMBL" id="MAYW01000074">
    <property type="protein sequence ID" value="ODS32176.1"/>
    <property type="molecule type" value="Genomic_DNA"/>
</dbReference>
<keyword evidence="1" id="KW-0472">Membrane</keyword>
<protein>
    <submittedName>
        <fullName evidence="2">Uncharacterized protein</fullName>
    </submittedName>
</protein>